<feature type="compositionally biased region" description="Low complexity" evidence="1">
    <location>
        <begin position="181"/>
        <end position="196"/>
    </location>
</feature>
<dbReference type="AlphaFoldDB" id="A0AAN9TYE5"/>
<keyword evidence="3" id="KW-1185">Reference proteome</keyword>
<proteinExistence type="predicted"/>
<name>A0AAN9TYE5_9PEZI</name>
<evidence type="ECO:0008006" key="4">
    <source>
        <dbReference type="Google" id="ProtNLM"/>
    </source>
</evidence>
<feature type="region of interest" description="Disordered" evidence="1">
    <location>
        <begin position="179"/>
        <end position="210"/>
    </location>
</feature>
<reference evidence="2 3" key="1">
    <citation type="journal article" date="2023" name="PLoS ONE">
        <title>Cytospora paraplurivora sp. nov. isolated from orchards with fruit tree decline syndrome in Ontario, Canada.</title>
        <authorList>
            <person name="Ilyukhin E."/>
            <person name="Nguyen H.D.T."/>
            <person name="Castle A.J."/>
            <person name="Ellouze W."/>
        </authorList>
    </citation>
    <scope>NUCLEOTIDE SEQUENCE [LARGE SCALE GENOMIC DNA]</scope>
    <source>
        <strain evidence="2 3">FDS-564</strain>
    </source>
</reference>
<dbReference type="EMBL" id="JAJSPL020000049">
    <property type="protein sequence ID" value="KAK7733025.1"/>
    <property type="molecule type" value="Genomic_DNA"/>
</dbReference>
<evidence type="ECO:0000313" key="3">
    <source>
        <dbReference type="Proteomes" id="UP001320245"/>
    </source>
</evidence>
<accession>A0AAN9TYE5</accession>
<dbReference type="PANTHER" id="PTHR36847:SF1">
    <property type="entry name" value="AMIDOLIGASE ENZYME"/>
    <property type="match status" value="1"/>
</dbReference>
<protein>
    <recommendedName>
        <fullName evidence="4">Amidoligase enzyme</fullName>
    </recommendedName>
</protein>
<comment type="caution">
    <text evidence="2">The sequence shown here is derived from an EMBL/GenBank/DDBJ whole genome shotgun (WGS) entry which is preliminary data.</text>
</comment>
<evidence type="ECO:0000256" key="1">
    <source>
        <dbReference type="SAM" id="MobiDB-lite"/>
    </source>
</evidence>
<dbReference type="PANTHER" id="PTHR36847">
    <property type="entry name" value="AMIDOLIGASE ENZYME"/>
    <property type="match status" value="1"/>
</dbReference>
<evidence type="ECO:0000313" key="2">
    <source>
        <dbReference type="EMBL" id="KAK7733025.1"/>
    </source>
</evidence>
<sequence>MGSLNVASASLQFGIEIELLLGSRKKVHSSWKSLANDLSKRLTAAGIANHINDGGDKAVEHYREWSIVREVTIPNQPAEGLYLELIFSALKHSFVMAPSENCSTHIHVSATPLPLNSTELSLLAKAALYFEPALDHLVPAERRGSTAYWCQSNRASVALKALRLVDCLAMLDAAVYPTPPSTASCSPSSSQNSDGSLEGGSDMGSSSEQAAATRAVVETMNLFPAASAYGKAHAKKHDFIRGKVYKWDFTGMLAWSGGGPHGDGTTTAAAAATARGTVEFRQPPGSRSAEEAKGWVALVLAFVAGVTTAASPAWSAAGSGSGAMGSGEVGGSVEELWGVVVYGASVLGWDGVGAADGIFAKRVV</sequence>
<gene>
    <name evidence="2" type="ORF">SLS53_008354</name>
</gene>
<organism evidence="2 3">
    <name type="scientific">Cytospora paraplurivora</name>
    <dbReference type="NCBI Taxonomy" id="2898453"/>
    <lineage>
        <taxon>Eukaryota</taxon>
        <taxon>Fungi</taxon>
        <taxon>Dikarya</taxon>
        <taxon>Ascomycota</taxon>
        <taxon>Pezizomycotina</taxon>
        <taxon>Sordariomycetes</taxon>
        <taxon>Sordariomycetidae</taxon>
        <taxon>Diaporthales</taxon>
        <taxon>Cytosporaceae</taxon>
        <taxon>Cytospora</taxon>
    </lineage>
</organism>
<dbReference type="Proteomes" id="UP001320245">
    <property type="component" value="Unassembled WGS sequence"/>
</dbReference>